<name>A0A9P2WQT8_THEFU</name>
<evidence type="ECO:0000313" key="1">
    <source>
        <dbReference type="EMBL" id="EOR71131.1"/>
    </source>
</evidence>
<evidence type="ECO:0000313" key="2">
    <source>
        <dbReference type="Proteomes" id="UP000014184"/>
    </source>
</evidence>
<dbReference type="RefSeq" id="WP_016188835.1">
    <property type="nucleotide sequence ID" value="NZ_AOSG01000050.1"/>
</dbReference>
<sequence>MDLWSPPDLNYLEAALRGRVPDVHLNVATPPEQADTQLTAKLTVYIRAYLTQRSKHAD</sequence>
<organism evidence="1 2">
    <name type="scientific">Thermobifida fusca TM51</name>
    <dbReference type="NCBI Taxonomy" id="1169414"/>
    <lineage>
        <taxon>Bacteria</taxon>
        <taxon>Bacillati</taxon>
        <taxon>Actinomycetota</taxon>
        <taxon>Actinomycetes</taxon>
        <taxon>Streptosporangiales</taxon>
        <taxon>Nocardiopsidaceae</taxon>
        <taxon>Thermobifida</taxon>
    </lineage>
</organism>
<accession>A0A9P2WQT8</accession>
<dbReference type="Proteomes" id="UP000014184">
    <property type="component" value="Unassembled WGS sequence"/>
</dbReference>
<dbReference type="EMBL" id="AOSG01000050">
    <property type="protein sequence ID" value="EOR71131.1"/>
    <property type="molecule type" value="Genomic_DNA"/>
</dbReference>
<protein>
    <submittedName>
        <fullName evidence="1">Uncharacterized protein</fullName>
    </submittedName>
</protein>
<dbReference type="AlphaFoldDB" id="A0A9P2WQT8"/>
<keyword evidence="2" id="KW-1185">Reference proteome</keyword>
<reference evidence="1 2" key="1">
    <citation type="journal article" date="2013" name="Genome Announc.">
        <title>Draft Genome Sequence of the Lignocellulose Decomposer Thermobifida fusca Strain TM51.</title>
        <authorList>
            <person name="Toth A."/>
            <person name="Barna T."/>
            <person name="Nagy I."/>
            <person name="Horvath B."/>
            <person name="Nagy I."/>
            <person name="Tancsics A."/>
            <person name="Kriszt B."/>
            <person name="Baka E."/>
            <person name="Fekete C."/>
            <person name="Kukolya J."/>
        </authorList>
    </citation>
    <scope>NUCLEOTIDE SEQUENCE [LARGE SCALE GENOMIC DNA]</scope>
    <source>
        <strain evidence="1 2">TM51</strain>
    </source>
</reference>
<comment type="caution">
    <text evidence="1">The sequence shown here is derived from an EMBL/GenBank/DDBJ whole genome shotgun (WGS) entry which is preliminary data.</text>
</comment>
<proteinExistence type="predicted"/>
<gene>
    <name evidence="1" type="ORF">TM51_09301</name>
</gene>